<dbReference type="PANTHER" id="PTHR45528:SF1">
    <property type="entry name" value="SENSOR HISTIDINE KINASE CPXA"/>
    <property type="match status" value="1"/>
</dbReference>
<dbReference type="SMART" id="SM00388">
    <property type="entry name" value="HisKA"/>
    <property type="match status" value="1"/>
</dbReference>
<keyword evidence="13 14" id="KW-0472">Membrane</keyword>
<keyword evidence="9 17" id="KW-0418">Kinase</keyword>
<dbReference type="Gene3D" id="3.30.565.10">
    <property type="entry name" value="Histidine kinase-like ATPase, C-terminal domain"/>
    <property type="match status" value="1"/>
</dbReference>
<comment type="subcellular location">
    <subcellularLocation>
        <location evidence="2">Cell membrane</location>
        <topology evidence="2">Multi-pass membrane protein</topology>
    </subcellularLocation>
</comment>
<proteinExistence type="predicted"/>
<dbReference type="EC" id="2.7.13.3" evidence="3"/>
<feature type="domain" description="Histidine kinase" evidence="15">
    <location>
        <begin position="257"/>
        <end position="467"/>
    </location>
</feature>
<evidence type="ECO:0000256" key="10">
    <source>
        <dbReference type="ARBA" id="ARBA00022840"/>
    </source>
</evidence>
<evidence type="ECO:0000256" key="11">
    <source>
        <dbReference type="ARBA" id="ARBA00022989"/>
    </source>
</evidence>
<dbReference type="AlphaFoldDB" id="A0A510K7W4"/>
<keyword evidence="7 14" id="KW-0812">Transmembrane</keyword>
<dbReference type="GO" id="GO:0005524">
    <property type="term" value="F:ATP binding"/>
    <property type="evidence" value="ECO:0007669"/>
    <property type="project" value="UniProtKB-KW"/>
</dbReference>
<accession>A0A510K7W4</accession>
<evidence type="ECO:0000259" key="16">
    <source>
        <dbReference type="PROSITE" id="PS50885"/>
    </source>
</evidence>
<dbReference type="SUPFAM" id="SSF47384">
    <property type="entry name" value="Homodimeric domain of signal transducing histidine kinase"/>
    <property type="match status" value="1"/>
</dbReference>
<dbReference type="CDD" id="cd06225">
    <property type="entry name" value="HAMP"/>
    <property type="match status" value="1"/>
</dbReference>
<dbReference type="SUPFAM" id="SSF55874">
    <property type="entry name" value="ATPase domain of HSP90 chaperone/DNA topoisomerase II/histidine kinase"/>
    <property type="match status" value="1"/>
</dbReference>
<feature type="domain" description="HAMP" evidence="16">
    <location>
        <begin position="195"/>
        <end position="249"/>
    </location>
</feature>
<evidence type="ECO:0000256" key="5">
    <source>
        <dbReference type="ARBA" id="ARBA00022553"/>
    </source>
</evidence>
<dbReference type="InterPro" id="IPR003660">
    <property type="entry name" value="HAMP_dom"/>
</dbReference>
<evidence type="ECO:0000256" key="8">
    <source>
        <dbReference type="ARBA" id="ARBA00022741"/>
    </source>
</evidence>
<dbReference type="InterPro" id="IPR003661">
    <property type="entry name" value="HisK_dim/P_dom"/>
</dbReference>
<dbReference type="CDD" id="cd00075">
    <property type="entry name" value="HATPase"/>
    <property type="match status" value="1"/>
</dbReference>
<dbReference type="InterPro" id="IPR036890">
    <property type="entry name" value="HATPase_C_sf"/>
</dbReference>
<evidence type="ECO:0000256" key="7">
    <source>
        <dbReference type="ARBA" id="ARBA00022692"/>
    </source>
</evidence>
<dbReference type="InterPro" id="IPR003594">
    <property type="entry name" value="HATPase_dom"/>
</dbReference>
<dbReference type="Pfam" id="PF00512">
    <property type="entry name" value="HisKA"/>
    <property type="match status" value="1"/>
</dbReference>
<evidence type="ECO:0000256" key="2">
    <source>
        <dbReference type="ARBA" id="ARBA00004651"/>
    </source>
</evidence>
<dbReference type="Pfam" id="PF02518">
    <property type="entry name" value="HATPase_c"/>
    <property type="match status" value="1"/>
</dbReference>
<dbReference type="GO" id="GO:0005886">
    <property type="term" value="C:plasma membrane"/>
    <property type="evidence" value="ECO:0007669"/>
    <property type="project" value="UniProtKB-SubCell"/>
</dbReference>
<comment type="catalytic activity">
    <reaction evidence="1">
        <text>ATP + protein L-histidine = ADP + protein N-phospho-L-histidine.</text>
        <dbReference type="EC" id="2.7.13.3"/>
    </reaction>
</comment>
<dbReference type="FunFam" id="1.10.287.130:FF:000001">
    <property type="entry name" value="Two-component sensor histidine kinase"/>
    <property type="match status" value="1"/>
</dbReference>
<feature type="transmembrane region" description="Helical" evidence="14">
    <location>
        <begin position="171"/>
        <end position="193"/>
    </location>
</feature>
<dbReference type="CDD" id="cd00082">
    <property type="entry name" value="HisKA"/>
    <property type="match status" value="1"/>
</dbReference>
<dbReference type="Gene3D" id="6.10.340.10">
    <property type="match status" value="1"/>
</dbReference>
<keyword evidence="6" id="KW-0808">Transferase</keyword>
<dbReference type="SUPFAM" id="SSF158472">
    <property type="entry name" value="HAMP domain-like"/>
    <property type="match status" value="1"/>
</dbReference>
<evidence type="ECO:0000256" key="6">
    <source>
        <dbReference type="ARBA" id="ARBA00022679"/>
    </source>
</evidence>
<sequence>MKNKSRKRNRNRESKNMKRFVNSNWIQLKIGLWYMGIMILLVLSSLYIVFYISENIIHSSVRTYLKDVVIHRLDYLTIKNGEIIIDSNFDTMIQNVEISIYDKDFKFLYGNSPNGFEMDNKKSKDDKIIIVRSHNQKWYVYNKIINLGSYGKVWIRGVMPNIGQSNAIETVIHISFIILPFFLILSAIGGYIITKNAFTPIKKIRKIAEEINEGNDLSQRIDLGKGDDELHTLANTFDVMFDRLQTSFENEVQFTSDVSHELRTPITVILTQSEYGKNHIKSVEEAKNSFKIIEKEGQKMSKLVSQLLTLARMERGKQKLNLENINLSELLEMTVETQICAAEAKNIKFITKIVPEIYAKIDEMMIMRVFTNLISNAISYGKSNGTIIIELFLEENKIISKISDDGIGIPKDELDKIWLRFYQVDPSKSGDSSGLGLSMVKKIIELHNGEIFVESKLGAGTTFIVIL</sequence>
<protein>
    <recommendedName>
        <fullName evidence="3">histidine kinase</fullName>
        <ecNumber evidence="3">2.7.13.3</ecNumber>
    </recommendedName>
</protein>
<feature type="transmembrane region" description="Helical" evidence="14">
    <location>
        <begin position="32"/>
        <end position="52"/>
    </location>
</feature>
<keyword evidence="4" id="KW-1003">Cell membrane</keyword>
<dbReference type="PROSITE" id="PS50109">
    <property type="entry name" value="HIS_KIN"/>
    <property type="match status" value="1"/>
</dbReference>
<dbReference type="InterPro" id="IPR050398">
    <property type="entry name" value="HssS/ArlS-like"/>
</dbReference>
<keyword evidence="10" id="KW-0067">ATP-binding</keyword>
<dbReference type="InterPro" id="IPR036097">
    <property type="entry name" value="HisK_dim/P_sf"/>
</dbReference>
<dbReference type="PRINTS" id="PR00344">
    <property type="entry name" value="BCTRLSENSOR"/>
</dbReference>
<evidence type="ECO:0000256" key="1">
    <source>
        <dbReference type="ARBA" id="ARBA00000085"/>
    </source>
</evidence>
<organism evidence="17 18">
    <name type="scientific">Leptotrichia wadei</name>
    <dbReference type="NCBI Taxonomy" id="157687"/>
    <lineage>
        <taxon>Bacteria</taxon>
        <taxon>Fusobacteriati</taxon>
        <taxon>Fusobacteriota</taxon>
        <taxon>Fusobacteriia</taxon>
        <taxon>Fusobacteriales</taxon>
        <taxon>Leptotrichiaceae</taxon>
        <taxon>Leptotrichia</taxon>
    </lineage>
</organism>
<dbReference type="InterPro" id="IPR004358">
    <property type="entry name" value="Sig_transdc_His_kin-like_C"/>
</dbReference>
<evidence type="ECO:0000259" key="15">
    <source>
        <dbReference type="PROSITE" id="PS50109"/>
    </source>
</evidence>
<evidence type="ECO:0000256" key="13">
    <source>
        <dbReference type="ARBA" id="ARBA00023136"/>
    </source>
</evidence>
<dbReference type="PROSITE" id="PS50885">
    <property type="entry name" value="HAMP"/>
    <property type="match status" value="1"/>
</dbReference>
<dbReference type="GO" id="GO:0000155">
    <property type="term" value="F:phosphorelay sensor kinase activity"/>
    <property type="evidence" value="ECO:0007669"/>
    <property type="project" value="InterPro"/>
</dbReference>
<dbReference type="InterPro" id="IPR005467">
    <property type="entry name" value="His_kinase_dom"/>
</dbReference>
<name>A0A510K7W4_9FUSO</name>
<dbReference type="SMART" id="SM00304">
    <property type="entry name" value="HAMP"/>
    <property type="match status" value="1"/>
</dbReference>
<reference evidence="17 18" key="1">
    <citation type="submission" date="2019-07" db="EMBL/GenBank/DDBJ databases">
        <title>Complete Genome Sequence of Leptotrichia wadei Strain JMUB3933.</title>
        <authorList>
            <person name="Watanabe S."/>
            <person name="Cui L."/>
        </authorList>
    </citation>
    <scope>NUCLEOTIDE SEQUENCE [LARGE SCALE GENOMIC DNA]</scope>
    <source>
        <strain evidence="17 18">JMUB3933</strain>
    </source>
</reference>
<dbReference type="SMART" id="SM00387">
    <property type="entry name" value="HATPase_c"/>
    <property type="match status" value="1"/>
</dbReference>
<evidence type="ECO:0000256" key="4">
    <source>
        <dbReference type="ARBA" id="ARBA00022475"/>
    </source>
</evidence>
<dbReference type="EMBL" id="AP019834">
    <property type="protein sequence ID" value="BBM47699.1"/>
    <property type="molecule type" value="Genomic_DNA"/>
</dbReference>
<dbReference type="Proteomes" id="UP000321397">
    <property type="component" value="Chromosome"/>
</dbReference>
<keyword evidence="12" id="KW-0902">Two-component regulatory system</keyword>
<evidence type="ECO:0000256" key="12">
    <source>
        <dbReference type="ARBA" id="ARBA00023012"/>
    </source>
</evidence>
<evidence type="ECO:0000313" key="18">
    <source>
        <dbReference type="Proteomes" id="UP000321397"/>
    </source>
</evidence>
<dbReference type="Pfam" id="PF00672">
    <property type="entry name" value="HAMP"/>
    <property type="match status" value="1"/>
</dbReference>
<evidence type="ECO:0000256" key="14">
    <source>
        <dbReference type="SAM" id="Phobius"/>
    </source>
</evidence>
<keyword evidence="5" id="KW-0597">Phosphoprotein</keyword>
<gene>
    <name evidence="17" type="ORF">JMUB3933_1200</name>
</gene>
<keyword evidence="11 14" id="KW-1133">Transmembrane helix</keyword>
<dbReference type="PANTHER" id="PTHR45528">
    <property type="entry name" value="SENSOR HISTIDINE KINASE CPXA"/>
    <property type="match status" value="1"/>
</dbReference>
<evidence type="ECO:0000256" key="9">
    <source>
        <dbReference type="ARBA" id="ARBA00022777"/>
    </source>
</evidence>
<evidence type="ECO:0000256" key="3">
    <source>
        <dbReference type="ARBA" id="ARBA00012438"/>
    </source>
</evidence>
<dbReference type="FunFam" id="3.30.565.10:FF:000006">
    <property type="entry name" value="Sensor histidine kinase WalK"/>
    <property type="match status" value="1"/>
</dbReference>
<evidence type="ECO:0000313" key="17">
    <source>
        <dbReference type="EMBL" id="BBM47699.1"/>
    </source>
</evidence>
<keyword evidence="8" id="KW-0547">Nucleotide-binding</keyword>
<dbReference type="Gene3D" id="1.10.287.130">
    <property type="match status" value="1"/>
</dbReference>